<dbReference type="GO" id="GO:0003676">
    <property type="term" value="F:nucleic acid binding"/>
    <property type="evidence" value="ECO:0007669"/>
    <property type="project" value="InterPro"/>
</dbReference>
<sequence length="138" mass="15604">MNRTVFNMVRSMIFGSGLALTYWSEAAEHAAYILNRSTTRAILKRASPIEVLTGRAPSLQGIVVFGSPCMVWWDLKKKALVRHEERALILGISEETKGYKVLLLKDKVVTTTRHITNIETIDGAANRQIQRALHDDRR</sequence>
<dbReference type="SUPFAM" id="SSF53098">
    <property type="entry name" value="Ribonuclease H-like"/>
    <property type="match status" value="1"/>
</dbReference>
<dbReference type="Pfam" id="PF25597">
    <property type="entry name" value="SH3_retrovirus"/>
    <property type="match status" value="1"/>
</dbReference>
<accession>F0WXS3</accession>
<gene>
    <name evidence="3" type="primary">AlNc14C362G11009</name>
    <name evidence="3" type="ORF">ALNC14_124140</name>
</gene>
<feature type="signal peptide" evidence="1">
    <location>
        <begin position="1"/>
        <end position="19"/>
    </location>
</feature>
<evidence type="ECO:0000256" key="1">
    <source>
        <dbReference type="SAM" id="SignalP"/>
    </source>
</evidence>
<dbReference type="InterPro" id="IPR039537">
    <property type="entry name" value="Retrotran_Ty1/copia-like"/>
</dbReference>
<dbReference type="PANTHER" id="PTHR42648:SF28">
    <property type="entry name" value="TRANSPOSON-ENCODED PROTEIN WITH RIBONUCLEASE H-LIKE AND RETROVIRUS ZINC FINGER-LIKE DOMAINS"/>
    <property type="match status" value="1"/>
</dbReference>
<reference evidence="3" key="1">
    <citation type="journal article" date="2011" name="PLoS Biol.">
        <title>Gene gain and loss during evolution of obligate parasitism in the white rust pathogen of Arabidopsis thaliana.</title>
        <authorList>
            <person name="Kemen E."/>
            <person name="Gardiner A."/>
            <person name="Schultz-Larsen T."/>
            <person name="Kemen A.C."/>
            <person name="Balmuth A.L."/>
            <person name="Robert-Seilaniantz A."/>
            <person name="Bailey K."/>
            <person name="Holub E."/>
            <person name="Studholme D.J."/>
            <person name="Maclean D."/>
            <person name="Jones J.D."/>
        </authorList>
    </citation>
    <scope>NUCLEOTIDE SEQUENCE</scope>
</reference>
<evidence type="ECO:0000259" key="2">
    <source>
        <dbReference type="Pfam" id="PF25597"/>
    </source>
</evidence>
<dbReference type="InterPro" id="IPR036397">
    <property type="entry name" value="RNaseH_sf"/>
</dbReference>
<dbReference type="InterPro" id="IPR012337">
    <property type="entry name" value="RNaseH-like_sf"/>
</dbReference>
<feature type="domain" description="Retroviral polymerase SH3-like" evidence="2">
    <location>
        <begin position="68"/>
        <end position="121"/>
    </location>
</feature>
<feature type="chain" id="PRO_5003261806" evidence="1">
    <location>
        <begin position="20"/>
        <end position="138"/>
    </location>
</feature>
<dbReference type="HOGENOM" id="CLU_2150855_0_0_1"/>
<dbReference type="PANTHER" id="PTHR42648">
    <property type="entry name" value="TRANSPOSASE, PUTATIVE-RELATED"/>
    <property type="match status" value="1"/>
</dbReference>
<dbReference type="EMBL" id="FR824407">
    <property type="protein sequence ID" value="CCA26270.1"/>
    <property type="molecule type" value="Genomic_DNA"/>
</dbReference>
<evidence type="ECO:0000313" key="3">
    <source>
        <dbReference type="EMBL" id="CCA26270.1"/>
    </source>
</evidence>
<dbReference type="Gene3D" id="3.30.420.10">
    <property type="entry name" value="Ribonuclease H-like superfamily/Ribonuclease H"/>
    <property type="match status" value="1"/>
</dbReference>
<dbReference type="AlphaFoldDB" id="F0WXS3"/>
<dbReference type="InterPro" id="IPR057670">
    <property type="entry name" value="SH3_retrovirus"/>
</dbReference>
<name>F0WXS3_9STRA</name>
<proteinExistence type="predicted"/>
<organism evidence="3">
    <name type="scientific">Albugo laibachii Nc14</name>
    <dbReference type="NCBI Taxonomy" id="890382"/>
    <lineage>
        <taxon>Eukaryota</taxon>
        <taxon>Sar</taxon>
        <taxon>Stramenopiles</taxon>
        <taxon>Oomycota</taxon>
        <taxon>Peronosporomycetes</taxon>
        <taxon>Albuginales</taxon>
        <taxon>Albuginaceae</taxon>
        <taxon>Albugo</taxon>
    </lineage>
</organism>
<protein>
    <submittedName>
        <fullName evidence="3">Copialike retrotransposable element putative</fullName>
    </submittedName>
</protein>
<keyword evidence="1" id="KW-0732">Signal</keyword>
<reference evidence="3" key="2">
    <citation type="submission" date="2011-02" db="EMBL/GenBank/DDBJ databases">
        <authorList>
            <person name="MacLean D."/>
        </authorList>
    </citation>
    <scope>NUCLEOTIDE SEQUENCE</scope>
</reference>